<dbReference type="Gene3D" id="3.40.630.30">
    <property type="match status" value="1"/>
</dbReference>
<organism evidence="1 2">
    <name type="scientific">Bizionia algoritergicola</name>
    <dbReference type="NCBI Taxonomy" id="291187"/>
    <lineage>
        <taxon>Bacteria</taxon>
        <taxon>Pseudomonadati</taxon>
        <taxon>Bacteroidota</taxon>
        <taxon>Flavobacteriia</taxon>
        <taxon>Flavobacteriales</taxon>
        <taxon>Flavobacteriaceae</taxon>
        <taxon>Bizionia</taxon>
    </lineage>
</organism>
<dbReference type="AlphaFoldDB" id="A0A5D0R2N8"/>
<dbReference type="InterPro" id="IPR016181">
    <property type="entry name" value="Acyl_CoA_acyltransferase"/>
</dbReference>
<dbReference type="GO" id="GO:0016740">
    <property type="term" value="F:transferase activity"/>
    <property type="evidence" value="ECO:0007669"/>
    <property type="project" value="UniProtKB-KW"/>
</dbReference>
<dbReference type="Proteomes" id="UP000324358">
    <property type="component" value="Unassembled WGS sequence"/>
</dbReference>
<gene>
    <name evidence="1" type="ORF">ES675_02950</name>
</gene>
<evidence type="ECO:0000313" key="1">
    <source>
        <dbReference type="EMBL" id="TYB75106.1"/>
    </source>
</evidence>
<protein>
    <submittedName>
        <fullName evidence="1">GNAT family N-acetyltransferase</fullName>
    </submittedName>
</protein>
<sequence length="386" mass="45661">MIETKLFTSANDLPLVWDALVVHDIFLQTTYLKALEVAAPKNITLYYFGFYIEQELVGIAVMQRVKLYLNDMFRNQEDSCFQERFKNQISKILRGNILVVGNLTHTGQHGMHFKSDAMTNEEFMSTLLKAVDVLKRKIKTVFNKKIRAILLKDYFLTDTILQTKNTLNTSGFHQLIVQPNMVMNLPEHWAHFDDYISDLHKKYRDRYKSARKKSKKMITKELDEAAVFNQSETLYKLYKNVSNNAKINSFILPENHFYTFKKQLGENFKVFGYYIQNELVGFYTLILNNEQLETYFLGYSSEYQYKHQLYLNMLYDMAEFGINNQFKSIVYARTAMEIKSSIGAKPKDMVMYLKHTNWFMNVILKNIFRLMNPSKTWEERHPFKSN</sequence>
<dbReference type="RefSeq" id="WP_148367247.1">
    <property type="nucleotide sequence ID" value="NZ_VSKL01000001.1"/>
</dbReference>
<dbReference type="SUPFAM" id="SSF55729">
    <property type="entry name" value="Acyl-CoA N-acyltransferases (Nat)"/>
    <property type="match status" value="1"/>
</dbReference>
<proteinExistence type="predicted"/>
<name>A0A5D0R2N8_9FLAO</name>
<dbReference type="OrthoDB" id="240921at2"/>
<keyword evidence="1" id="KW-0808">Transferase</keyword>
<reference evidence="1 2" key="1">
    <citation type="submission" date="2019-08" db="EMBL/GenBank/DDBJ databases">
        <title>Genomes of Antarctic Bizionia species.</title>
        <authorList>
            <person name="Bowman J.P."/>
        </authorList>
    </citation>
    <scope>NUCLEOTIDE SEQUENCE [LARGE SCALE GENOMIC DNA]</scope>
    <source>
        <strain evidence="1 2">APA-1</strain>
    </source>
</reference>
<evidence type="ECO:0000313" key="2">
    <source>
        <dbReference type="Proteomes" id="UP000324358"/>
    </source>
</evidence>
<comment type="caution">
    <text evidence="1">The sequence shown here is derived from an EMBL/GenBank/DDBJ whole genome shotgun (WGS) entry which is preliminary data.</text>
</comment>
<dbReference type="EMBL" id="VSKL01000001">
    <property type="protein sequence ID" value="TYB75106.1"/>
    <property type="molecule type" value="Genomic_DNA"/>
</dbReference>
<accession>A0A5D0R2N8</accession>
<keyword evidence="2" id="KW-1185">Reference proteome</keyword>